<reference evidence="2 4" key="1">
    <citation type="submission" date="2018-11" db="EMBL/GenBank/DDBJ databases">
        <title>Shewanella sp. M2.</title>
        <authorList>
            <person name="Hwang Y.J."/>
            <person name="Hwang C.Y."/>
        </authorList>
    </citation>
    <scope>NUCLEOTIDE SEQUENCE [LARGE SCALE GENOMIC DNA]</scope>
    <source>
        <strain evidence="2 4">M2</strain>
    </source>
</reference>
<dbReference type="NCBIfam" id="TIGR00254">
    <property type="entry name" value="GGDEF"/>
    <property type="match status" value="1"/>
</dbReference>
<dbReference type="Proteomes" id="UP000278855">
    <property type="component" value="Unassembled WGS sequence"/>
</dbReference>
<dbReference type="AlphaFoldDB" id="A0A3N4EAY3"/>
<dbReference type="EMBL" id="CP034073">
    <property type="protein sequence ID" value="AZG33962.1"/>
    <property type="molecule type" value="Genomic_DNA"/>
</dbReference>
<dbReference type="PROSITE" id="PS50887">
    <property type="entry name" value="GGDEF"/>
    <property type="match status" value="1"/>
</dbReference>
<evidence type="ECO:0000313" key="4">
    <source>
        <dbReference type="Proteomes" id="UP000273778"/>
    </source>
</evidence>
<evidence type="ECO:0000313" key="2">
    <source>
        <dbReference type="EMBL" id="AZG33962.1"/>
    </source>
</evidence>
<evidence type="ECO:0000313" key="3">
    <source>
        <dbReference type="EMBL" id="RPA31400.1"/>
    </source>
</evidence>
<name>A0A3N4EAY3_9GAMM</name>
<gene>
    <name evidence="3" type="ORF">EGC77_13475</name>
    <name evidence="2" type="ORF">EGC80_02795</name>
</gene>
<dbReference type="EMBL" id="RKKB01000005">
    <property type="protein sequence ID" value="RPA31400.1"/>
    <property type="molecule type" value="Genomic_DNA"/>
</dbReference>
<dbReference type="SMART" id="SM00267">
    <property type="entry name" value="GGDEF"/>
    <property type="match status" value="1"/>
</dbReference>
<dbReference type="InterPro" id="IPR043128">
    <property type="entry name" value="Rev_trsase/Diguanyl_cyclase"/>
</dbReference>
<dbReference type="RefSeq" id="WP_124013174.1">
    <property type="nucleotide sequence ID" value="NZ_CP034073.1"/>
</dbReference>
<sequence>MDFDAHSGVVIHQDFIPLYADDNYAKIFGYNTAQDILALKSILELIDPEMQDVAAHTYYALMSGIEKPQVRNYINRNRLGMLINVLTIEHIVEWQGRPALQVTIVDLTESTTLKHALVQSEHRYQQLVNGSIQGVLVHRNFSPLHCNQTLAQLFGYPNTQTIMSLPSILDVIEPAYQEQWVDANAVLLASKIKSHSFEIKCLHLSGRLMWVKLLESVISWQGQSAIQVTMIDVTESYLLTEKLDKQTYTDYLTNTLNRRGLIHFSQQLMTDSTLVHEHLYCVLMGLDDLKQINHLFGHDIGDKALIHFAQHCQSKLADTDLLAHWCGDEFLAIIQADSKKMALKIAESIRHSINNAALIEPATDKHIRFSASVGLSNWQANDTIDTLILRADTALEQARSQITHQLVFA</sequence>
<feature type="domain" description="GGDEF" evidence="1">
    <location>
        <begin position="277"/>
        <end position="409"/>
    </location>
</feature>
<organism evidence="3 5">
    <name type="scientific">Shewanella psychromarinicola</name>
    <dbReference type="NCBI Taxonomy" id="2487742"/>
    <lineage>
        <taxon>Bacteria</taxon>
        <taxon>Pseudomonadati</taxon>
        <taxon>Pseudomonadota</taxon>
        <taxon>Gammaproteobacteria</taxon>
        <taxon>Alteromonadales</taxon>
        <taxon>Shewanellaceae</taxon>
        <taxon>Shewanella</taxon>
    </lineage>
</organism>
<proteinExistence type="predicted"/>
<dbReference type="SUPFAM" id="SSF55785">
    <property type="entry name" value="PYP-like sensor domain (PAS domain)"/>
    <property type="match status" value="2"/>
</dbReference>
<dbReference type="InterPro" id="IPR052155">
    <property type="entry name" value="Biofilm_reg_signaling"/>
</dbReference>
<dbReference type="InterPro" id="IPR000014">
    <property type="entry name" value="PAS"/>
</dbReference>
<dbReference type="InterPro" id="IPR029787">
    <property type="entry name" value="Nucleotide_cyclase"/>
</dbReference>
<accession>A0A3N4EAY3</accession>
<dbReference type="PANTHER" id="PTHR44757:SF2">
    <property type="entry name" value="BIOFILM ARCHITECTURE MAINTENANCE PROTEIN MBAA"/>
    <property type="match status" value="1"/>
</dbReference>
<dbReference type="InterPro" id="IPR035965">
    <property type="entry name" value="PAS-like_dom_sf"/>
</dbReference>
<keyword evidence="4" id="KW-1185">Reference proteome</keyword>
<evidence type="ECO:0000259" key="1">
    <source>
        <dbReference type="PROSITE" id="PS50887"/>
    </source>
</evidence>
<reference evidence="3" key="3">
    <citation type="submission" date="2018-11" db="EMBL/GenBank/DDBJ databases">
        <authorList>
            <person name="Hwang Y.J."/>
            <person name="Hwang C.Y."/>
        </authorList>
    </citation>
    <scope>NUCLEOTIDE SEQUENCE</scope>
    <source>
        <strain evidence="3">R106</strain>
    </source>
</reference>
<dbReference type="SMART" id="SM00091">
    <property type="entry name" value="PAS"/>
    <property type="match status" value="1"/>
</dbReference>
<dbReference type="OrthoDB" id="5800589at2"/>
<dbReference type="InterPro" id="IPR000160">
    <property type="entry name" value="GGDEF_dom"/>
</dbReference>
<dbReference type="SUPFAM" id="SSF55073">
    <property type="entry name" value="Nucleotide cyclase"/>
    <property type="match status" value="1"/>
</dbReference>
<dbReference type="PANTHER" id="PTHR44757">
    <property type="entry name" value="DIGUANYLATE CYCLASE DGCP"/>
    <property type="match status" value="1"/>
</dbReference>
<dbReference type="Pfam" id="PF00990">
    <property type="entry name" value="GGDEF"/>
    <property type="match status" value="1"/>
</dbReference>
<reference evidence="5" key="2">
    <citation type="submission" date="2018-11" db="EMBL/GenBank/DDBJ databases">
        <title>Shewanella sp. R106.</title>
        <authorList>
            <person name="Hwang Y.J."/>
            <person name="Hwang C.Y."/>
        </authorList>
    </citation>
    <scope>NUCLEOTIDE SEQUENCE [LARGE SCALE GENOMIC DNA]</scope>
    <source>
        <strain evidence="5">R106</strain>
    </source>
</reference>
<dbReference type="Pfam" id="PF13188">
    <property type="entry name" value="PAS_8"/>
    <property type="match status" value="1"/>
</dbReference>
<dbReference type="NCBIfam" id="TIGR00229">
    <property type="entry name" value="sensory_box"/>
    <property type="match status" value="1"/>
</dbReference>
<dbReference type="Gene3D" id="3.30.70.270">
    <property type="match status" value="1"/>
</dbReference>
<dbReference type="Proteomes" id="UP000273778">
    <property type="component" value="Chromosome"/>
</dbReference>
<dbReference type="KEGG" id="spsr:EGC80_02795"/>
<protein>
    <submittedName>
        <fullName evidence="3">Diguanylate cyclase</fullName>
    </submittedName>
</protein>
<evidence type="ECO:0000313" key="5">
    <source>
        <dbReference type="Proteomes" id="UP000278855"/>
    </source>
</evidence>
<dbReference type="CDD" id="cd01949">
    <property type="entry name" value="GGDEF"/>
    <property type="match status" value="1"/>
</dbReference>
<dbReference type="Gene3D" id="3.30.450.20">
    <property type="entry name" value="PAS domain"/>
    <property type="match status" value="1"/>
</dbReference>